<comment type="caution">
    <text evidence="4">The sequence shown here is derived from an EMBL/GenBank/DDBJ whole genome shotgun (WGS) entry which is preliminary data.</text>
</comment>
<accession>A0AB34G4A1</accession>
<evidence type="ECO:0000313" key="5">
    <source>
        <dbReference type="Proteomes" id="UP001163105"/>
    </source>
</evidence>
<dbReference type="InterPro" id="IPR057023">
    <property type="entry name" value="PTP-SAK"/>
</dbReference>
<evidence type="ECO:0000256" key="2">
    <source>
        <dbReference type="SAM" id="SignalP"/>
    </source>
</evidence>
<feature type="chain" id="PRO_5044313780" evidence="2">
    <location>
        <begin position="20"/>
        <end position="247"/>
    </location>
</feature>
<keyword evidence="1" id="KW-0378">Hydrolase</keyword>
<protein>
    <submittedName>
        <fullName evidence="4">Protein-tyrosine phosphatase</fullName>
    </submittedName>
</protein>
<proteinExistence type="predicted"/>
<keyword evidence="5" id="KW-1185">Reference proteome</keyword>
<evidence type="ECO:0000259" key="3">
    <source>
        <dbReference type="Pfam" id="PF22784"/>
    </source>
</evidence>
<dbReference type="GO" id="GO:0016791">
    <property type="term" value="F:phosphatase activity"/>
    <property type="evidence" value="ECO:0007669"/>
    <property type="project" value="UniProtKB-ARBA"/>
</dbReference>
<dbReference type="InterPro" id="IPR029021">
    <property type="entry name" value="Prot-tyrosine_phosphatase-like"/>
</dbReference>
<dbReference type="EMBL" id="JAQHRD010000001">
    <property type="protein sequence ID" value="KAJ6446287.1"/>
    <property type="molecule type" value="Genomic_DNA"/>
</dbReference>
<gene>
    <name evidence="4" type="ORF">O9K51_01058</name>
</gene>
<name>A0AB34G4A1_9HYPO</name>
<dbReference type="Pfam" id="PF22784">
    <property type="entry name" value="PTP-SAK"/>
    <property type="match status" value="1"/>
</dbReference>
<evidence type="ECO:0000313" key="4">
    <source>
        <dbReference type="EMBL" id="KAJ6446287.1"/>
    </source>
</evidence>
<dbReference type="SUPFAM" id="SSF52799">
    <property type="entry name" value="(Phosphotyrosine protein) phosphatases II"/>
    <property type="match status" value="1"/>
</dbReference>
<feature type="signal peptide" evidence="2">
    <location>
        <begin position="1"/>
        <end position="19"/>
    </location>
</feature>
<evidence type="ECO:0000256" key="1">
    <source>
        <dbReference type="ARBA" id="ARBA00022801"/>
    </source>
</evidence>
<sequence>MFFYQTLATLLMATAIVQAVPVVKEARGFTKCKLPSRTQCSKVAHGFPAAPGIGDHVGIKRFAWVSEHLQEGDKLARSSAPNYRRGDTDQYLSSAGVKFLQQQGITHVISLNSAAHSKEMKDKLKSGGIAYTPLPVRDFGPPTLEDLKTGWEAFKKNRTGGTLVWCGYGHGRTGTMISALQLYAEHERSNPKYLTYAEFQDNLVEKPVQFDILRVLKKVLIEEDIMMDVIKKMKDKGSKPDSKKAAQ</sequence>
<dbReference type="Proteomes" id="UP001163105">
    <property type="component" value="Unassembled WGS sequence"/>
</dbReference>
<dbReference type="AlphaFoldDB" id="A0AB34G4A1"/>
<organism evidence="4 5">
    <name type="scientific">Purpureocillium lavendulum</name>
    <dbReference type="NCBI Taxonomy" id="1247861"/>
    <lineage>
        <taxon>Eukaryota</taxon>
        <taxon>Fungi</taxon>
        <taxon>Dikarya</taxon>
        <taxon>Ascomycota</taxon>
        <taxon>Pezizomycotina</taxon>
        <taxon>Sordariomycetes</taxon>
        <taxon>Hypocreomycetidae</taxon>
        <taxon>Hypocreales</taxon>
        <taxon>Ophiocordycipitaceae</taxon>
        <taxon>Purpureocillium</taxon>
    </lineage>
</organism>
<feature type="domain" description="Swiss Army Knife protein DSP-PTPase phosphatase" evidence="3">
    <location>
        <begin position="97"/>
        <end position="192"/>
    </location>
</feature>
<dbReference type="Gene3D" id="3.90.190.10">
    <property type="entry name" value="Protein tyrosine phosphatase superfamily"/>
    <property type="match status" value="1"/>
</dbReference>
<reference evidence="4" key="1">
    <citation type="submission" date="2023-01" db="EMBL/GenBank/DDBJ databases">
        <title>The growth and conidiation of Purpureocillium lavendulum are regulated by nitrogen source and histone H3K14 acetylation.</title>
        <authorList>
            <person name="Tang P."/>
            <person name="Han J."/>
            <person name="Zhang C."/>
            <person name="Tang P."/>
            <person name="Qi F."/>
            <person name="Zhang K."/>
            <person name="Liang L."/>
        </authorList>
    </citation>
    <scope>NUCLEOTIDE SEQUENCE</scope>
    <source>
        <strain evidence="4">YMF1.00683</strain>
    </source>
</reference>
<keyword evidence="2" id="KW-0732">Signal</keyword>